<dbReference type="NCBIfam" id="TIGR01098">
    <property type="entry name" value="3A0109s03R"/>
    <property type="match status" value="1"/>
</dbReference>
<dbReference type="AlphaFoldDB" id="A0A0R2K2N2"/>
<name>A0A0R2K2N2_9LACO</name>
<gene>
    <name evidence="3" type="ORF">IV43_GL000269</name>
</gene>
<dbReference type="PANTHER" id="PTHR35841">
    <property type="entry name" value="PHOSPHONATES-BINDING PERIPLASMIC PROTEIN"/>
    <property type="match status" value="1"/>
</dbReference>
<dbReference type="GO" id="GO:0055085">
    <property type="term" value="P:transmembrane transport"/>
    <property type="evidence" value="ECO:0007669"/>
    <property type="project" value="InterPro"/>
</dbReference>
<evidence type="ECO:0000313" key="3">
    <source>
        <dbReference type="EMBL" id="KRN80695.1"/>
    </source>
</evidence>
<dbReference type="CDD" id="cd01071">
    <property type="entry name" value="PBP2_PhnD_like"/>
    <property type="match status" value="1"/>
</dbReference>
<protein>
    <submittedName>
        <fullName evidence="3">Phosphate phosphonate ABC transporter periplasmic protein</fullName>
    </submittedName>
</protein>
<dbReference type="GO" id="GO:0043190">
    <property type="term" value="C:ATP-binding cassette (ABC) transporter complex"/>
    <property type="evidence" value="ECO:0007669"/>
    <property type="project" value="InterPro"/>
</dbReference>
<dbReference type="Pfam" id="PF12974">
    <property type="entry name" value="Phosphonate-bd"/>
    <property type="match status" value="1"/>
</dbReference>
<dbReference type="PATRIC" id="fig|89059.3.peg.272"/>
<proteinExistence type="inferred from homology"/>
<organism evidence="3 4">
    <name type="scientific">Ligilactobacillus acidipiscis</name>
    <dbReference type="NCBI Taxonomy" id="89059"/>
    <lineage>
        <taxon>Bacteria</taxon>
        <taxon>Bacillati</taxon>
        <taxon>Bacillota</taxon>
        <taxon>Bacilli</taxon>
        <taxon>Lactobacillales</taxon>
        <taxon>Lactobacillaceae</taxon>
        <taxon>Ligilactobacillus</taxon>
    </lineage>
</organism>
<evidence type="ECO:0000313" key="4">
    <source>
        <dbReference type="Proteomes" id="UP000051491"/>
    </source>
</evidence>
<dbReference type="EMBL" id="JQBK01000115">
    <property type="protein sequence ID" value="KRN80695.1"/>
    <property type="molecule type" value="Genomic_DNA"/>
</dbReference>
<evidence type="ECO:0000256" key="2">
    <source>
        <dbReference type="ARBA" id="ARBA00022729"/>
    </source>
</evidence>
<dbReference type="SUPFAM" id="SSF53850">
    <property type="entry name" value="Periplasmic binding protein-like II"/>
    <property type="match status" value="1"/>
</dbReference>
<evidence type="ECO:0000256" key="1">
    <source>
        <dbReference type="ARBA" id="ARBA00007162"/>
    </source>
</evidence>
<sequence length="326" mass="36284">MMKSSKKFILSIIALFVLIILGGCGTTAAKKTTTYAPKELTVQFVPSQNATTIEAKAKPLEKLLEKELHIPVKVSVSTDYNTIVEAMGSKKVDVGFLPPDAYVLAHQHYQSKVLLLAQRYDVTGADDHNSKKLVDFYRSQILVRKDSGIKKLADLKDKKIAVQDTTSTSGWIFPAVGMYKNGIDINKNNITTAQIKGHDQGVLSVYNKDTDAAFVWQGARNLVKSDVPNIMNEVVPIYTSAKIPNDTITVRGDMNAKWQKRISQAFKKSHKLKKATRSLQMSTVTKATLLLKTVILISCVNITKLSKNWTNKHKDGSYYNYLCCSH</sequence>
<comment type="similarity">
    <text evidence="1">Belongs to the phosphate/phosphite/phosphonate binding protein family.</text>
</comment>
<accession>A0A0R2K2N2</accession>
<dbReference type="Gene3D" id="3.40.190.10">
    <property type="entry name" value="Periplasmic binding protein-like II"/>
    <property type="match status" value="2"/>
</dbReference>
<dbReference type="Proteomes" id="UP000051491">
    <property type="component" value="Unassembled WGS sequence"/>
</dbReference>
<reference evidence="3 4" key="1">
    <citation type="journal article" date="2015" name="Genome Announc.">
        <title>Expanding the biotechnology potential of lactobacilli through comparative genomics of 213 strains and associated genera.</title>
        <authorList>
            <person name="Sun Z."/>
            <person name="Harris H.M."/>
            <person name="McCann A."/>
            <person name="Guo C."/>
            <person name="Argimon S."/>
            <person name="Zhang W."/>
            <person name="Yang X."/>
            <person name="Jeffery I.B."/>
            <person name="Cooney J.C."/>
            <person name="Kagawa T.F."/>
            <person name="Liu W."/>
            <person name="Song Y."/>
            <person name="Salvetti E."/>
            <person name="Wrobel A."/>
            <person name="Rasinkangas P."/>
            <person name="Parkhill J."/>
            <person name="Rea M.C."/>
            <person name="O'Sullivan O."/>
            <person name="Ritari J."/>
            <person name="Douillard F.P."/>
            <person name="Paul Ross R."/>
            <person name="Yang R."/>
            <person name="Briner A.E."/>
            <person name="Felis G.E."/>
            <person name="de Vos W.M."/>
            <person name="Barrangou R."/>
            <person name="Klaenhammer T.R."/>
            <person name="Caufield P.W."/>
            <person name="Cui Y."/>
            <person name="Zhang H."/>
            <person name="O'Toole P.W."/>
        </authorList>
    </citation>
    <scope>NUCLEOTIDE SEQUENCE [LARGE SCALE GENOMIC DNA]</scope>
    <source>
        <strain evidence="3 4">DSM 15353</strain>
    </source>
</reference>
<dbReference type="PROSITE" id="PS51257">
    <property type="entry name" value="PROKAR_LIPOPROTEIN"/>
    <property type="match status" value="1"/>
</dbReference>
<dbReference type="InterPro" id="IPR005770">
    <property type="entry name" value="PhnD"/>
</dbReference>
<keyword evidence="2" id="KW-0732">Signal</keyword>
<dbReference type="PANTHER" id="PTHR35841:SF1">
    <property type="entry name" value="PHOSPHONATES-BINDING PERIPLASMIC PROTEIN"/>
    <property type="match status" value="1"/>
</dbReference>
<comment type="caution">
    <text evidence="3">The sequence shown here is derived from an EMBL/GenBank/DDBJ whole genome shotgun (WGS) entry which is preliminary data.</text>
</comment>
<dbReference type="STRING" id="89059.LAC1533_0519"/>